<sequence length="368" mass="42644">MPSQGPHQGGFVYNNDHRAPWQQGVPMMDDRFPGQQMPMVPPQFQQNAHIPGYRASNWGPNNFHHPPPFNNYQARFWPRNHNNHNNAGSSRSSSSSPRSSSSSRRGDNESDMCFICKDLLQNCEQLGIHMCDGGVSVKTSKGEHACEINARLEKVLEEIKASLKDKHDSLTEAIEEHVTTRIGEIETIHQHAVDKKATLINLKQQLEARTAELEKLEKELREKENKLEQEKDKFDKDMHKEKEEICRQWQQLRDELARMEEMHDVQKGRIRLDIGGNIFTTSRLTLNQDPESMLAAMFSGRHNICTETDGTVFIDRDGTHFRYILNYLRDGRLNTDGLPRNRQVLRELRNEATYYQLHSMLQEIEKLF</sequence>
<keyword evidence="5" id="KW-1185">Reference proteome</keyword>
<feature type="region of interest" description="Disordered" evidence="2">
    <location>
        <begin position="50"/>
        <end position="108"/>
    </location>
</feature>
<dbReference type="Gene3D" id="3.30.710.10">
    <property type="entry name" value="Potassium Channel Kv1.1, Chain A"/>
    <property type="match status" value="1"/>
</dbReference>
<evidence type="ECO:0000313" key="4">
    <source>
        <dbReference type="EMBL" id="OWF47486.1"/>
    </source>
</evidence>
<dbReference type="AlphaFoldDB" id="A0A210QFF9"/>
<gene>
    <name evidence="4" type="ORF">KP79_PYT07718</name>
</gene>
<protein>
    <submittedName>
        <fullName evidence="4">FH protein interacting protein FIP2</fullName>
    </submittedName>
</protein>
<reference evidence="4 5" key="1">
    <citation type="journal article" date="2017" name="Nat. Ecol. Evol.">
        <title>Scallop genome provides insights into evolution of bilaterian karyotype and development.</title>
        <authorList>
            <person name="Wang S."/>
            <person name="Zhang J."/>
            <person name="Jiao W."/>
            <person name="Li J."/>
            <person name="Xun X."/>
            <person name="Sun Y."/>
            <person name="Guo X."/>
            <person name="Huan P."/>
            <person name="Dong B."/>
            <person name="Zhang L."/>
            <person name="Hu X."/>
            <person name="Sun X."/>
            <person name="Wang J."/>
            <person name="Zhao C."/>
            <person name="Wang Y."/>
            <person name="Wang D."/>
            <person name="Huang X."/>
            <person name="Wang R."/>
            <person name="Lv J."/>
            <person name="Li Y."/>
            <person name="Zhang Z."/>
            <person name="Liu B."/>
            <person name="Lu W."/>
            <person name="Hui Y."/>
            <person name="Liang J."/>
            <person name="Zhou Z."/>
            <person name="Hou R."/>
            <person name="Li X."/>
            <person name="Liu Y."/>
            <person name="Li H."/>
            <person name="Ning X."/>
            <person name="Lin Y."/>
            <person name="Zhao L."/>
            <person name="Xing Q."/>
            <person name="Dou J."/>
            <person name="Li Y."/>
            <person name="Mao J."/>
            <person name="Guo H."/>
            <person name="Dou H."/>
            <person name="Li T."/>
            <person name="Mu C."/>
            <person name="Jiang W."/>
            <person name="Fu Q."/>
            <person name="Fu X."/>
            <person name="Miao Y."/>
            <person name="Liu J."/>
            <person name="Yu Q."/>
            <person name="Li R."/>
            <person name="Liao H."/>
            <person name="Li X."/>
            <person name="Kong Y."/>
            <person name="Jiang Z."/>
            <person name="Chourrout D."/>
            <person name="Li R."/>
            <person name="Bao Z."/>
        </authorList>
    </citation>
    <scope>NUCLEOTIDE SEQUENCE [LARGE SCALE GENOMIC DNA]</scope>
    <source>
        <strain evidence="4 5">PY_sf001</strain>
    </source>
</reference>
<dbReference type="SMART" id="SM00225">
    <property type="entry name" value="BTB"/>
    <property type="match status" value="1"/>
</dbReference>
<dbReference type="OrthoDB" id="2414723at2759"/>
<dbReference type="InterPro" id="IPR011333">
    <property type="entry name" value="SKP1/BTB/POZ_sf"/>
</dbReference>
<dbReference type="SUPFAM" id="SSF54695">
    <property type="entry name" value="POZ domain"/>
    <property type="match status" value="1"/>
</dbReference>
<evidence type="ECO:0000256" key="2">
    <source>
        <dbReference type="SAM" id="MobiDB-lite"/>
    </source>
</evidence>
<keyword evidence="1" id="KW-0175">Coiled coil</keyword>
<dbReference type="PANTHER" id="PTHR11145:SF8">
    <property type="entry name" value="RE57120P"/>
    <property type="match status" value="1"/>
</dbReference>
<evidence type="ECO:0000259" key="3">
    <source>
        <dbReference type="SMART" id="SM00225"/>
    </source>
</evidence>
<comment type="caution">
    <text evidence="4">The sequence shown here is derived from an EMBL/GenBank/DDBJ whole genome shotgun (WGS) entry which is preliminary data.</text>
</comment>
<feature type="compositionally biased region" description="Low complexity" evidence="2">
    <location>
        <begin position="89"/>
        <end position="103"/>
    </location>
</feature>
<dbReference type="GO" id="GO:0051260">
    <property type="term" value="P:protein homooligomerization"/>
    <property type="evidence" value="ECO:0007669"/>
    <property type="project" value="InterPro"/>
</dbReference>
<dbReference type="InterPro" id="IPR045068">
    <property type="entry name" value="BACURD1-3"/>
</dbReference>
<dbReference type="EMBL" id="NEDP02003883">
    <property type="protein sequence ID" value="OWF47486.1"/>
    <property type="molecule type" value="Genomic_DNA"/>
</dbReference>
<organism evidence="4 5">
    <name type="scientific">Mizuhopecten yessoensis</name>
    <name type="common">Japanese scallop</name>
    <name type="synonym">Patinopecten yessoensis</name>
    <dbReference type="NCBI Taxonomy" id="6573"/>
    <lineage>
        <taxon>Eukaryota</taxon>
        <taxon>Metazoa</taxon>
        <taxon>Spiralia</taxon>
        <taxon>Lophotrochozoa</taxon>
        <taxon>Mollusca</taxon>
        <taxon>Bivalvia</taxon>
        <taxon>Autobranchia</taxon>
        <taxon>Pteriomorphia</taxon>
        <taxon>Pectinida</taxon>
        <taxon>Pectinoidea</taxon>
        <taxon>Pectinidae</taxon>
        <taxon>Mizuhopecten</taxon>
    </lineage>
</organism>
<dbReference type="Proteomes" id="UP000242188">
    <property type="component" value="Unassembled WGS sequence"/>
</dbReference>
<proteinExistence type="predicted"/>
<evidence type="ECO:0000313" key="5">
    <source>
        <dbReference type="Proteomes" id="UP000242188"/>
    </source>
</evidence>
<feature type="domain" description="BTB" evidence="3">
    <location>
        <begin position="268"/>
        <end position="368"/>
    </location>
</feature>
<dbReference type="InterPro" id="IPR003131">
    <property type="entry name" value="T1-type_BTB"/>
</dbReference>
<dbReference type="InterPro" id="IPR000210">
    <property type="entry name" value="BTB/POZ_dom"/>
</dbReference>
<feature type="coiled-coil region" evidence="1">
    <location>
        <begin position="156"/>
        <end position="262"/>
    </location>
</feature>
<name>A0A210QFF9_MIZYE</name>
<evidence type="ECO:0000256" key="1">
    <source>
        <dbReference type="SAM" id="Coils"/>
    </source>
</evidence>
<accession>A0A210QFF9</accession>
<dbReference type="Pfam" id="PF02214">
    <property type="entry name" value="BTB_2"/>
    <property type="match status" value="1"/>
</dbReference>
<dbReference type="PANTHER" id="PTHR11145">
    <property type="entry name" value="BTB/POZ DOMAIN-CONTAINING ADAPTER FOR CUL3-MEDIATED RHOA DEGRADATION PROTEIN FAMILY MEMBER"/>
    <property type="match status" value="1"/>
</dbReference>